<keyword evidence="13" id="KW-1185">Reference proteome</keyword>
<keyword evidence="7" id="KW-0238">DNA-binding</keyword>
<dbReference type="Gene3D" id="3.40.50.10130">
    <property type="match status" value="1"/>
</dbReference>
<dbReference type="AlphaFoldDB" id="A0A2R5GUH4"/>
<keyword evidence="4 12" id="KW-0255">Endonuclease</keyword>
<comment type="similarity">
    <text evidence="2">Belongs to the XPF family.</text>
</comment>
<dbReference type="CDD" id="cd20078">
    <property type="entry name" value="XPF_nuclease_XPF_euk"/>
    <property type="match status" value="1"/>
</dbReference>
<comment type="caution">
    <text evidence="12">The sequence shown here is derived from an EMBL/GenBank/DDBJ whole genome shotgun (WGS) entry which is preliminary data.</text>
</comment>
<dbReference type="InterPro" id="IPR010994">
    <property type="entry name" value="RuvA_2-like"/>
</dbReference>
<dbReference type="GO" id="GO:0003684">
    <property type="term" value="F:damaged DNA binding"/>
    <property type="evidence" value="ECO:0007669"/>
    <property type="project" value="TreeGrafter"/>
</dbReference>
<evidence type="ECO:0000256" key="10">
    <source>
        <dbReference type="SAM" id="MobiDB-lite"/>
    </source>
</evidence>
<dbReference type="GO" id="GO:0000110">
    <property type="term" value="C:nucleotide-excision repair factor 1 complex"/>
    <property type="evidence" value="ECO:0007669"/>
    <property type="project" value="TreeGrafter"/>
</dbReference>
<dbReference type="SUPFAM" id="SSF47781">
    <property type="entry name" value="RuvA domain 2-like"/>
    <property type="match status" value="1"/>
</dbReference>
<dbReference type="GO" id="GO:0000724">
    <property type="term" value="P:double-strand break repair via homologous recombination"/>
    <property type="evidence" value="ECO:0007669"/>
    <property type="project" value="TreeGrafter"/>
</dbReference>
<dbReference type="Gene3D" id="1.10.150.20">
    <property type="entry name" value="5' to 3' exonuclease, C-terminal subdomain"/>
    <property type="match status" value="1"/>
</dbReference>
<evidence type="ECO:0000259" key="11">
    <source>
        <dbReference type="SMART" id="SM00891"/>
    </source>
</evidence>
<sequence>MTETAEAGGSGAEASKAMAQAPAAGGATAREAGGGGSGSLTASMLGFHREMLEGALEEDSLVVSARGLGHHVLITKLVQLYCQKVDHARASGKSRVPLVYIVNASEKAAALQRAVVERGGAEARCTPPVVVTNSLTSAARRALYLEGGCFIVTSRILVVDLLSAVIDLDRVTGVVVDGAHRVSDTSNSGFILNILRTSSQFSGFVKAFCDAPEALAAKFGFLAQVMGTLGVGKLHLWPRFHLSVRATLDKARPVVTEYGQPLTALMAGIQRELVTLLEMCLTELRKTQNIDVSGLTVENGLFRSFEVTLRRQLDPLWHKVGRKTKQLVHDVGVLRRLLPDLLRLDAVTFLRVLDGIRDEVTGHQAPSLWLLTDSADRMFRYARTRVFRTPKLKTKRSADSLAVMDPTTLPSTIVLDGTGQQQCKLKIDVEENPKFGLLRRVIREVRTLLRHRPSSSLQRAAGGAEAIVFCHDELTARDIRSRLKENALAAVNRRRLETYLGLRFRRWCGANGLAHLAGGSAARGSLRLTSEDTRGLHDLLRALYLGPRPTRGDNAFSGVDRRYRSAVEAAAKAPVESRLFLAEHVRRLLALVKKTNVQELSVGEEAVHEVVDLDQDQDHEAPSGWPRAEVVVFPVEGGDGASELLSILEEMRPRFVIMFEPDVEAVRTVEVYEAARAAAQNAQLAPEPIQMFFLQYQDSVEEQRYLSDLKREQDTFRKLIDEKAGLVLASASQGWMGESKNATALQDDLTAKSRNIVGYNLSTGEPIFESAMSRPRHAKAAVVPRIVVDMREFRSALPSLLHKNGVHVEPATLEVGDYILAPEICVERKSIPDLHGSFNSGRLFTQAEAMCKYYQRPNLLIEFDEGKPFSLQAVTDISSDISHSSILSKMVLLTMHFPALRLLWSPSPHATVDLFKLMKTNYDNPEAALAAAIGMPDNLDNALPPAAPASVLDAFTTSSSNSSFGSLPRTATSTVNDPARDALKAQGQQQQQQQEGNVAAQEVLRRLPGITVHNVGAILSNVRNLRELSLMSQEDLMPLIGRAGAVKLYKFFNQDPDEDPDAAAATRPGGAAGAGAGAGRERYMTNVAVAED</sequence>
<dbReference type="InParanoid" id="A0A2R5GUH4"/>
<feature type="domain" description="ERCC4" evidence="11">
    <location>
        <begin position="785"/>
        <end position="865"/>
    </location>
</feature>
<dbReference type="InterPro" id="IPR011335">
    <property type="entry name" value="Restrct_endonuc-II-like"/>
</dbReference>
<evidence type="ECO:0000256" key="5">
    <source>
        <dbReference type="ARBA" id="ARBA00022763"/>
    </source>
</evidence>
<dbReference type="FunFam" id="3.40.50.10130:FF:000002">
    <property type="entry name" value="DNA repair endonuclease XPF"/>
    <property type="match status" value="1"/>
</dbReference>
<dbReference type="GO" id="GO:0000712">
    <property type="term" value="P:resolution of meiotic recombination intermediates"/>
    <property type="evidence" value="ECO:0007669"/>
    <property type="project" value="TreeGrafter"/>
</dbReference>
<protein>
    <submittedName>
        <fullName evidence="12">DNA repair endonuclease XPF</fullName>
    </submittedName>
</protein>
<keyword evidence="8" id="KW-0234">DNA repair</keyword>
<feature type="compositionally biased region" description="Low complexity" evidence="10">
    <location>
        <begin position="1"/>
        <end position="31"/>
    </location>
</feature>
<name>A0A2R5GUH4_9STRA</name>
<dbReference type="Pfam" id="PF02732">
    <property type="entry name" value="ERCC4"/>
    <property type="match status" value="1"/>
</dbReference>
<feature type="region of interest" description="Disordered" evidence="10">
    <location>
        <begin position="1"/>
        <end position="35"/>
    </location>
</feature>
<keyword evidence="3" id="KW-0540">Nuclease</keyword>
<feature type="region of interest" description="Disordered" evidence="10">
    <location>
        <begin position="1058"/>
        <end position="1078"/>
    </location>
</feature>
<keyword evidence="5" id="KW-0227">DNA damage</keyword>
<dbReference type="OrthoDB" id="206885at2759"/>
<dbReference type="GO" id="GO:0003697">
    <property type="term" value="F:single-stranded DNA binding"/>
    <property type="evidence" value="ECO:0007669"/>
    <property type="project" value="TreeGrafter"/>
</dbReference>
<evidence type="ECO:0000256" key="7">
    <source>
        <dbReference type="ARBA" id="ARBA00023125"/>
    </source>
</evidence>
<evidence type="ECO:0000313" key="12">
    <source>
        <dbReference type="EMBL" id="GBG34527.1"/>
    </source>
</evidence>
<organism evidence="12 13">
    <name type="scientific">Hondaea fermentalgiana</name>
    <dbReference type="NCBI Taxonomy" id="2315210"/>
    <lineage>
        <taxon>Eukaryota</taxon>
        <taxon>Sar</taxon>
        <taxon>Stramenopiles</taxon>
        <taxon>Bigyra</taxon>
        <taxon>Labyrinthulomycetes</taxon>
        <taxon>Thraustochytrida</taxon>
        <taxon>Thraustochytriidae</taxon>
        <taxon>Hondaea</taxon>
    </lineage>
</organism>
<proteinExistence type="inferred from homology"/>
<dbReference type="InterPro" id="IPR006166">
    <property type="entry name" value="ERCC4_domain"/>
</dbReference>
<evidence type="ECO:0000313" key="13">
    <source>
        <dbReference type="Proteomes" id="UP000241890"/>
    </source>
</evidence>
<dbReference type="PANTHER" id="PTHR10150:SF0">
    <property type="entry name" value="DNA REPAIR ENDONUCLEASE XPF"/>
    <property type="match status" value="1"/>
</dbReference>
<evidence type="ECO:0000256" key="4">
    <source>
        <dbReference type="ARBA" id="ARBA00022759"/>
    </source>
</evidence>
<reference evidence="12 13" key="1">
    <citation type="submission" date="2017-12" db="EMBL/GenBank/DDBJ databases">
        <title>Sequencing, de novo assembly and annotation of complete genome of a new Thraustochytrid species, strain FCC1311.</title>
        <authorList>
            <person name="Sedici K."/>
            <person name="Godart F."/>
            <person name="Aiese Cigliano R."/>
            <person name="Sanseverino W."/>
            <person name="Barakat M."/>
            <person name="Ortet P."/>
            <person name="Marechal E."/>
            <person name="Cagnac O."/>
            <person name="Amato A."/>
        </authorList>
    </citation>
    <scope>NUCLEOTIDE SEQUENCE [LARGE SCALE GENOMIC DNA]</scope>
</reference>
<dbReference type="InterPro" id="IPR047520">
    <property type="entry name" value="XPF_nuclease"/>
</dbReference>
<evidence type="ECO:0000256" key="3">
    <source>
        <dbReference type="ARBA" id="ARBA00022722"/>
    </source>
</evidence>
<accession>A0A2R5GUH4</accession>
<evidence type="ECO:0000256" key="8">
    <source>
        <dbReference type="ARBA" id="ARBA00023204"/>
    </source>
</evidence>
<keyword evidence="9" id="KW-0539">Nucleus</keyword>
<dbReference type="GO" id="GO:1901255">
    <property type="term" value="P:nucleotide-excision repair involved in interstrand cross-link repair"/>
    <property type="evidence" value="ECO:0007669"/>
    <property type="project" value="TreeGrafter"/>
</dbReference>
<dbReference type="GO" id="GO:0000014">
    <property type="term" value="F:single-stranded DNA endodeoxyribonuclease activity"/>
    <property type="evidence" value="ECO:0007669"/>
    <property type="project" value="TreeGrafter"/>
</dbReference>
<dbReference type="EMBL" id="BEYU01000198">
    <property type="protein sequence ID" value="GBG34527.1"/>
    <property type="molecule type" value="Genomic_DNA"/>
</dbReference>
<dbReference type="SUPFAM" id="SSF52980">
    <property type="entry name" value="Restriction endonuclease-like"/>
    <property type="match status" value="1"/>
</dbReference>
<gene>
    <name evidence="12" type="ORF">FCC1311_107512</name>
</gene>
<dbReference type="Proteomes" id="UP000241890">
    <property type="component" value="Unassembled WGS sequence"/>
</dbReference>
<dbReference type="PANTHER" id="PTHR10150">
    <property type="entry name" value="DNA REPAIR ENDONUCLEASE XPF"/>
    <property type="match status" value="1"/>
</dbReference>
<evidence type="ECO:0000256" key="9">
    <source>
        <dbReference type="ARBA" id="ARBA00023242"/>
    </source>
</evidence>
<dbReference type="SMART" id="SM00891">
    <property type="entry name" value="ERCC4"/>
    <property type="match status" value="1"/>
</dbReference>
<evidence type="ECO:0000256" key="1">
    <source>
        <dbReference type="ARBA" id="ARBA00004123"/>
    </source>
</evidence>
<evidence type="ECO:0000256" key="2">
    <source>
        <dbReference type="ARBA" id="ARBA00010015"/>
    </source>
</evidence>
<keyword evidence="6" id="KW-0378">Hydrolase</keyword>
<evidence type="ECO:0000256" key="6">
    <source>
        <dbReference type="ARBA" id="ARBA00022801"/>
    </source>
</evidence>
<comment type="subcellular location">
    <subcellularLocation>
        <location evidence="1">Nucleus</location>
    </subcellularLocation>
</comment>